<dbReference type="Proteomes" id="UP000521872">
    <property type="component" value="Unassembled WGS sequence"/>
</dbReference>
<dbReference type="AlphaFoldDB" id="A0A8H4R6Q2"/>
<gene>
    <name evidence="3" type="ORF">D9613_002099</name>
</gene>
<evidence type="ECO:0008006" key="5">
    <source>
        <dbReference type="Google" id="ProtNLM"/>
    </source>
</evidence>
<evidence type="ECO:0000313" key="4">
    <source>
        <dbReference type="Proteomes" id="UP000521872"/>
    </source>
</evidence>
<protein>
    <recommendedName>
        <fullName evidence="5">UreD-domain-containing protein</fullName>
    </recommendedName>
</protein>
<dbReference type="InterPro" id="IPR002669">
    <property type="entry name" value="UreD"/>
</dbReference>
<proteinExistence type="inferred from homology"/>
<dbReference type="OrthoDB" id="5550464at2759"/>
<accession>A0A8H4R6Q2</accession>
<name>A0A8H4R6Q2_9AGAR</name>
<dbReference type="PANTHER" id="PTHR33643">
    <property type="entry name" value="UREASE ACCESSORY PROTEIN D"/>
    <property type="match status" value="1"/>
</dbReference>
<dbReference type="EMBL" id="JAACJL010000001">
    <property type="protein sequence ID" value="KAF4623274.1"/>
    <property type="molecule type" value="Genomic_DNA"/>
</dbReference>
<keyword evidence="2" id="KW-0143">Chaperone</keyword>
<evidence type="ECO:0000313" key="3">
    <source>
        <dbReference type="EMBL" id="KAF4623274.1"/>
    </source>
</evidence>
<dbReference type="PANTHER" id="PTHR33643:SF1">
    <property type="entry name" value="UREASE ACCESSORY PROTEIN D"/>
    <property type="match status" value="1"/>
</dbReference>
<evidence type="ECO:0000256" key="1">
    <source>
        <dbReference type="ARBA" id="ARBA00007177"/>
    </source>
</evidence>
<comment type="caution">
    <text evidence="3">The sequence shown here is derived from an EMBL/GenBank/DDBJ whole genome shotgun (WGS) entry which is preliminary data.</text>
</comment>
<comment type="similarity">
    <text evidence="1">Belongs to the UreD family.</text>
</comment>
<evidence type="ECO:0000256" key="2">
    <source>
        <dbReference type="ARBA" id="ARBA00023186"/>
    </source>
</evidence>
<keyword evidence="4" id="KW-1185">Reference proteome</keyword>
<dbReference type="Pfam" id="PF01774">
    <property type="entry name" value="UreD"/>
    <property type="match status" value="1"/>
</dbReference>
<dbReference type="HAMAP" id="MF_01384">
    <property type="entry name" value="UreD"/>
    <property type="match status" value="1"/>
</dbReference>
<sequence>MSSLPAIQAGEGCITISVHGDRAIFSELSSTYPLKLLSPSCQGKAAVVYLLTYGGGLVGGDEIDLVVNVQIGASLMLLSQGSTKVFKSRFERRLASVAPRNLDQTVPTHHNAATSQKLDFHIAPNSSLILLPEPVTCFRNASYNQKQRFHIHGDASVVILDWITSGRMSIGEEWAFSHYHSVNEIFHNGKRIAKDVMLLDSADEMQGDSRISERSLRERLRPYSCYAMLFLFGPRAQSLITDIKAKYDQISVFKTKIPDQLIWSLSPLDAAKGGIVVRVAALETEMVKEWLKGELSGLEAIVGKDLYQRAFV</sequence>
<reference evidence="3 4" key="1">
    <citation type="submission" date="2019-12" db="EMBL/GenBank/DDBJ databases">
        <authorList>
            <person name="Floudas D."/>
            <person name="Bentzer J."/>
            <person name="Ahren D."/>
            <person name="Johansson T."/>
            <person name="Persson P."/>
            <person name="Tunlid A."/>
        </authorList>
    </citation>
    <scope>NUCLEOTIDE SEQUENCE [LARGE SCALE GENOMIC DNA]</scope>
    <source>
        <strain evidence="3 4">CBS 102.39</strain>
    </source>
</reference>
<dbReference type="GO" id="GO:0016151">
    <property type="term" value="F:nickel cation binding"/>
    <property type="evidence" value="ECO:0007669"/>
    <property type="project" value="InterPro"/>
</dbReference>
<organism evidence="3 4">
    <name type="scientific">Agrocybe pediades</name>
    <dbReference type="NCBI Taxonomy" id="84607"/>
    <lineage>
        <taxon>Eukaryota</taxon>
        <taxon>Fungi</taxon>
        <taxon>Dikarya</taxon>
        <taxon>Basidiomycota</taxon>
        <taxon>Agaricomycotina</taxon>
        <taxon>Agaricomycetes</taxon>
        <taxon>Agaricomycetidae</taxon>
        <taxon>Agaricales</taxon>
        <taxon>Agaricineae</taxon>
        <taxon>Strophariaceae</taxon>
        <taxon>Agrocybe</taxon>
    </lineage>
</organism>